<proteinExistence type="predicted"/>
<evidence type="ECO:0000313" key="3">
    <source>
        <dbReference type="Proteomes" id="UP000663828"/>
    </source>
</evidence>
<gene>
    <name evidence="1" type="ORF">EDS130_LOCUS40311</name>
    <name evidence="2" type="ORF">XAT740_LOCUS48304</name>
</gene>
<dbReference type="OrthoDB" id="10161381at2759"/>
<comment type="caution">
    <text evidence="2">The sequence shown here is derived from an EMBL/GenBank/DDBJ whole genome shotgun (WGS) entry which is preliminary data.</text>
</comment>
<protein>
    <submittedName>
        <fullName evidence="2">Uncharacterized protein</fullName>
    </submittedName>
</protein>
<keyword evidence="3" id="KW-1185">Reference proteome</keyword>
<dbReference type="EMBL" id="CAJNOR010006899">
    <property type="protein sequence ID" value="CAF1606168.1"/>
    <property type="molecule type" value="Genomic_DNA"/>
</dbReference>
<dbReference type="Proteomes" id="UP000663828">
    <property type="component" value="Unassembled WGS sequence"/>
</dbReference>
<dbReference type="AlphaFoldDB" id="A0A816B8Z5"/>
<dbReference type="EMBL" id="CAJNOJ010000482">
    <property type="protein sequence ID" value="CAF1463442.1"/>
    <property type="molecule type" value="Genomic_DNA"/>
</dbReference>
<reference evidence="2" key="1">
    <citation type="submission" date="2021-02" db="EMBL/GenBank/DDBJ databases">
        <authorList>
            <person name="Nowell W R."/>
        </authorList>
    </citation>
    <scope>NUCLEOTIDE SEQUENCE</scope>
</reference>
<organism evidence="2 3">
    <name type="scientific">Adineta ricciae</name>
    <name type="common">Rotifer</name>
    <dbReference type="NCBI Taxonomy" id="249248"/>
    <lineage>
        <taxon>Eukaryota</taxon>
        <taxon>Metazoa</taxon>
        <taxon>Spiralia</taxon>
        <taxon>Gnathifera</taxon>
        <taxon>Rotifera</taxon>
        <taxon>Eurotatoria</taxon>
        <taxon>Bdelloidea</taxon>
        <taxon>Adinetida</taxon>
        <taxon>Adinetidae</taxon>
        <taxon>Adineta</taxon>
    </lineage>
</organism>
<accession>A0A816B8Z5</accession>
<dbReference type="Proteomes" id="UP000663852">
    <property type="component" value="Unassembled WGS sequence"/>
</dbReference>
<sequence>MRILNSIIRANQLLTALGNNYVLRPVYYNTISNKYPMQIYTYENDRACPLPANIYLYNMTEQLGLYDVNKIPLNETLPGLIVDYLPLQMRSASSPECLCQQSCVDVLLSSYQQKINISILNSSQPSRFNPITTIVPLFDEIFL</sequence>
<evidence type="ECO:0000313" key="2">
    <source>
        <dbReference type="EMBL" id="CAF1606168.1"/>
    </source>
</evidence>
<evidence type="ECO:0000313" key="1">
    <source>
        <dbReference type="EMBL" id="CAF1463442.1"/>
    </source>
</evidence>
<name>A0A816B8Z5_ADIRI</name>